<keyword evidence="3" id="KW-1185">Reference proteome</keyword>
<feature type="region of interest" description="Disordered" evidence="1">
    <location>
        <begin position="65"/>
        <end position="122"/>
    </location>
</feature>
<dbReference type="EMBL" id="KV878602">
    <property type="protein sequence ID" value="OJJ52402.1"/>
    <property type="molecule type" value="Genomic_DNA"/>
</dbReference>
<feature type="compositionally biased region" description="Basic and acidic residues" evidence="1">
    <location>
        <begin position="25"/>
        <end position="36"/>
    </location>
</feature>
<dbReference type="OrthoDB" id="4526956at2759"/>
<dbReference type="Proteomes" id="UP000184356">
    <property type="component" value="Unassembled WGS sequence"/>
</dbReference>
<dbReference type="RefSeq" id="XP_040696208.1">
    <property type="nucleotide sequence ID" value="XM_040848415.1"/>
</dbReference>
<accession>A0A1L9SYV3</accession>
<sequence>MQYRRITEVLEDGEERQPIPSGNAEKVKTNSNDRRLFSGPKTPAEADPADEDIADFKRVQIVAPPNFTEPDIAGTANASAGTLSASRQRSGSSGERSGSDGQRTLSPSRHGSMSSSRIHRLDDHVESLPVSVKVKMHDDRRRVTLRRLTLEEAPMSRQASLIDASLISLSSGEVSYD</sequence>
<feature type="compositionally biased region" description="Low complexity" evidence="1">
    <location>
        <begin position="84"/>
        <end position="116"/>
    </location>
</feature>
<evidence type="ECO:0000256" key="1">
    <source>
        <dbReference type="SAM" id="MobiDB-lite"/>
    </source>
</evidence>
<dbReference type="VEuPathDB" id="FungiDB:ASPSYDRAFT_52032"/>
<reference evidence="3" key="1">
    <citation type="journal article" date="2017" name="Genome Biol.">
        <title>Comparative genomics reveals high biological diversity and specific adaptations in the industrially and medically important fungal genus Aspergillus.</title>
        <authorList>
            <person name="de Vries R.P."/>
            <person name="Riley R."/>
            <person name="Wiebenga A."/>
            <person name="Aguilar-Osorio G."/>
            <person name="Amillis S."/>
            <person name="Uchima C.A."/>
            <person name="Anderluh G."/>
            <person name="Asadollahi M."/>
            <person name="Askin M."/>
            <person name="Barry K."/>
            <person name="Battaglia E."/>
            <person name="Bayram O."/>
            <person name="Benocci T."/>
            <person name="Braus-Stromeyer S.A."/>
            <person name="Caldana C."/>
            <person name="Canovas D."/>
            <person name="Cerqueira G.C."/>
            <person name="Chen F."/>
            <person name="Chen W."/>
            <person name="Choi C."/>
            <person name="Clum A."/>
            <person name="Dos Santos R.A."/>
            <person name="Damasio A.R."/>
            <person name="Diallinas G."/>
            <person name="Emri T."/>
            <person name="Fekete E."/>
            <person name="Flipphi M."/>
            <person name="Freyberg S."/>
            <person name="Gallo A."/>
            <person name="Gournas C."/>
            <person name="Habgood R."/>
            <person name="Hainaut M."/>
            <person name="Harispe M.L."/>
            <person name="Henrissat B."/>
            <person name="Hilden K.S."/>
            <person name="Hope R."/>
            <person name="Hossain A."/>
            <person name="Karabika E."/>
            <person name="Karaffa L."/>
            <person name="Karanyi Z."/>
            <person name="Krasevec N."/>
            <person name="Kuo A."/>
            <person name="Kusch H."/>
            <person name="LaButti K."/>
            <person name="Lagendijk E.L."/>
            <person name="Lapidus A."/>
            <person name="Levasseur A."/>
            <person name="Lindquist E."/>
            <person name="Lipzen A."/>
            <person name="Logrieco A.F."/>
            <person name="MacCabe A."/>
            <person name="Maekelae M.R."/>
            <person name="Malavazi I."/>
            <person name="Melin P."/>
            <person name="Meyer V."/>
            <person name="Mielnichuk N."/>
            <person name="Miskei M."/>
            <person name="Molnar A.P."/>
            <person name="Mule G."/>
            <person name="Ngan C.Y."/>
            <person name="Orejas M."/>
            <person name="Orosz E."/>
            <person name="Ouedraogo J.P."/>
            <person name="Overkamp K.M."/>
            <person name="Park H.-S."/>
            <person name="Perrone G."/>
            <person name="Piumi F."/>
            <person name="Punt P.J."/>
            <person name="Ram A.F."/>
            <person name="Ramon A."/>
            <person name="Rauscher S."/>
            <person name="Record E."/>
            <person name="Riano-Pachon D.M."/>
            <person name="Robert V."/>
            <person name="Roehrig J."/>
            <person name="Ruller R."/>
            <person name="Salamov A."/>
            <person name="Salih N.S."/>
            <person name="Samson R.A."/>
            <person name="Sandor E."/>
            <person name="Sanguinetti M."/>
            <person name="Schuetze T."/>
            <person name="Sepcic K."/>
            <person name="Shelest E."/>
            <person name="Sherlock G."/>
            <person name="Sophianopoulou V."/>
            <person name="Squina F.M."/>
            <person name="Sun H."/>
            <person name="Susca A."/>
            <person name="Todd R.B."/>
            <person name="Tsang A."/>
            <person name="Unkles S.E."/>
            <person name="van de Wiele N."/>
            <person name="van Rossen-Uffink D."/>
            <person name="Oliveira J.V."/>
            <person name="Vesth T.C."/>
            <person name="Visser J."/>
            <person name="Yu J.-H."/>
            <person name="Zhou M."/>
            <person name="Andersen M.R."/>
            <person name="Archer D.B."/>
            <person name="Baker S.E."/>
            <person name="Benoit I."/>
            <person name="Brakhage A.A."/>
            <person name="Braus G.H."/>
            <person name="Fischer R."/>
            <person name="Frisvad J.C."/>
            <person name="Goldman G.H."/>
            <person name="Houbraken J."/>
            <person name="Oakley B."/>
            <person name="Pocsi I."/>
            <person name="Scazzocchio C."/>
            <person name="Seiboth B."/>
            <person name="vanKuyk P.A."/>
            <person name="Wortman J."/>
            <person name="Dyer P.S."/>
            <person name="Grigoriev I.V."/>
        </authorList>
    </citation>
    <scope>NUCLEOTIDE SEQUENCE [LARGE SCALE GENOMIC DNA]</scope>
    <source>
        <strain evidence="3">CBS 593.65</strain>
    </source>
</reference>
<dbReference type="AlphaFoldDB" id="A0A1L9SYV3"/>
<name>A0A1L9SYV3_9EURO</name>
<proteinExistence type="predicted"/>
<evidence type="ECO:0000313" key="2">
    <source>
        <dbReference type="EMBL" id="OJJ52402.1"/>
    </source>
</evidence>
<organism evidence="2 3">
    <name type="scientific">Aspergillus sydowii CBS 593.65</name>
    <dbReference type="NCBI Taxonomy" id="1036612"/>
    <lineage>
        <taxon>Eukaryota</taxon>
        <taxon>Fungi</taxon>
        <taxon>Dikarya</taxon>
        <taxon>Ascomycota</taxon>
        <taxon>Pezizomycotina</taxon>
        <taxon>Eurotiomycetes</taxon>
        <taxon>Eurotiomycetidae</taxon>
        <taxon>Eurotiales</taxon>
        <taxon>Aspergillaceae</taxon>
        <taxon>Aspergillus</taxon>
        <taxon>Aspergillus subgen. Nidulantes</taxon>
    </lineage>
</organism>
<protein>
    <submittedName>
        <fullName evidence="2">Uncharacterized protein</fullName>
    </submittedName>
</protein>
<gene>
    <name evidence="2" type="ORF">ASPSYDRAFT_52032</name>
</gene>
<evidence type="ECO:0000313" key="3">
    <source>
        <dbReference type="Proteomes" id="UP000184356"/>
    </source>
</evidence>
<dbReference type="GeneID" id="63764488"/>
<feature type="region of interest" description="Disordered" evidence="1">
    <location>
        <begin position="1"/>
        <end position="53"/>
    </location>
</feature>